<sequence length="73" mass="8144">MTTDNKERVNSFEAKTKALPQLLVDKAYEMLTSGDKLTASELKVCLDACKTYGVEIESKPTNSITEDLPFNEE</sequence>
<dbReference type="RefSeq" id="YP_009777839.1">
    <property type="nucleotide sequence ID" value="NC_047705.1"/>
</dbReference>
<evidence type="ECO:0000313" key="1">
    <source>
        <dbReference type="EMBL" id="BAQ94297.1"/>
    </source>
</evidence>
<keyword evidence="2" id="KW-1185">Reference proteome</keyword>
<dbReference type="Proteomes" id="UP000504935">
    <property type="component" value="Segment"/>
</dbReference>
<evidence type="ECO:0000313" key="2">
    <source>
        <dbReference type="Proteomes" id="UP000504935"/>
    </source>
</evidence>
<dbReference type="KEGG" id="vg:55412415"/>
<dbReference type="EMBL" id="AP013545">
    <property type="protein sequence ID" value="BAQ94297.1"/>
    <property type="molecule type" value="Genomic_DNA"/>
</dbReference>
<dbReference type="GeneID" id="55412415"/>
<proteinExistence type="predicted"/>
<protein>
    <submittedName>
        <fullName evidence="1">Uncharacterized protein</fullName>
    </submittedName>
</protein>
<accession>A0A6S4PCX9</accession>
<reference evidence="1 2" key="1">
    <citation type="journal article" date="2013" name="PLoS Genet.">
        <title>Expanding the Marine Virosphere Using Metagenomics.</title>
        <authorList>
            <person name="Mizuno C.M."/>
            <person name="Rodriguez-Valera F."/>
            <person name="Kimes N.E."/>
            <person name="Ghai R."/>
        </authorList>
    </citation>
    <scope>NUCLEOTIDE SEQUENCE [LARGE SCALE GENOMIC DNA]</scope>
    <source>
        <strain evidence="1">UvMED-CGR-U-MedDCM-OCT-S46-C10</strain>
    </source>
</reference>
<name>A0A6S4PCX9_9CAUD</name>
<organism evidence="1 2">
    <name type="scientific">uncultured phage MedDCM-OCT-S46-C10</name>
    <dbReference type="NCBI Taxonomy" id="2741074"/>
    <lineage>
        <taxon>Viruses</taxon>
        <taxon>Duplodnaviria</taxon>
        <taxon>Heunggongvirae</taxon>
        <taxon>Uroviricota</taxon>
        <taxon>Caudoviricetes</taxon>
        <taxon>Autographivirales</taxon>
        <taxon>Foussvirus</taxon>
        <taxon>Foussvirus S46C10</taxon>
    </lineage>
</organism>